<dbReference type="KEGG" id="kng:KNAG_0G00650"/>
<feature type="transmembrane region" description="Helical" evidence="1">
    <location>
        <begin position="473"/>
        <end position="498"/>
    </location>
</feature>
<dbReference type="AlphaFoldDB" id="J7S8V1"/>
<feature type="transmembrane region" description="Helical" evidence="1">
    <location>
        <begin position="406"/>
        <end position="422"/>
    </location>
</feature>
<dbReference type="HOGENOM" id="CLU_007914_3_0_1"/>
<proteinExistence type="predicted"/>
<dbReference type="OrthoDB" id="70250at2759"/>
<evidence type="ECO:0000256" key="1">
    <source>
        <dbReference type="SAM" id="Phobius"/>
    </source>
</evidence>
<feature type="transmembrane region" description="Helical" evidence="1">
    <location>
        <begin position="374"/>
        <end position="400"/>
    </location>
</feature>
<reference evidence="3" key="2">
    <citation type="submission" date="2012-08" db="EMBL/GenBank/DDBJ databases">
        <title>Genome sequence of Kazachstania naganishii.</title>
        <authorList>
            <person name="Gordon J.L."/>
            <person name="Armisen D."/>
            <person name="Proux-Wera E."/>
            <person name="OhEigeartaigh S.S."/>
            <person name="Byrne K.P."/>
            <person name="Wolfe K.H."/>
        </authorList>
    </citation>
    <scope>NUCLEOTIDE SEQUENCE [LARGE SCALE GENOMIC DNA]</scope>
    <source>
        <strain evidence="3">ATCC MYA-139 / BCRC 22969 / CBS 8797 / CCRC 22969 / KCTC 17520 / NBRC 10181 / NCYC 3082</strain>
    </source>
</reference>
<dbReference type="EMBL" id="HE978320">
    <property type="protein sequence ID" value="CCK71121.1"/>
    <property type="molecule type" value="Genomic_DNA"/>
</dbReference>
<reference evidence="2 3" key="1">
    <citation type="journal article" date="2011" name="Proc. Natl. Acad. Sci. U.S.A.">
        <title>Evolutionary erosion of yeast sex chromosomes by mating-type switching accidents.</title>
        <authorList>
            <person name="Gordon J.L."/>
            <person name="Armisen D."/>
            <person name="Proux-Wera E."/>
            <person name="Oheigeartaigh S.S."/>
            <person name="Byrne K.P."/>
            <person name="Wolfe K.H."/>
        </authorList>
    </citation>
    <scope>NUCLEOTIDE SEQUENCE [LARGE SCALE GENOMIC DNA]</scope>
    <source>
        <strain evidence="3">ATCC MYA-139 / BCRC 22969 / CBS 8797 / CCRC 22969 / KCTC 17520 / NBRC 10181 / NCYC 3082</strain>
    </source>
</reference>
<dbReference type="InterPro" id="IPR007720">
    <property type="entry name" value="PigQ/GPI1"/>
</dbReference>
<evidence type="ECO:0000313" key="3">
    <source>
        <dbReference type="Proteomes" id="UP000006310"/>
    </source>
</evidence>
<keyword evidence="1" id="KW-1133">Transmembrane helix</keyword>
<gene>
    <name evidence="2" type="primary">KNAG0G00650</name>
    <name evidence="2" type="ordered locus">KNAG_0G00650</name>
</gene>
<dbReference type="GeneID" id="34526845"/>
<keyword evidence="3" id="KW-1185">Reference proteome</keyword>
<dbReference type="GO" id="GO:0000506">
    <property type="term" value="C:glycosylphosphatidylinositol-N-acetylglucosaminyltransferase (GPI-GnT) complex"/>
    <property type="evidence" value="ECO:0007669"/>
    <property type="project" value="EnsemblFungi"/>
</dbReference>
<feature type="transmembrane region" description="Helical" evidence="1">
    <location>
        <begin position="443"/>
        <end position="467"/>
    </location>
</feature>
<protein>
    <submittedName>
        <fullName evidence="2">Uncharacterized protein</fullName>
    </submittedName>
</protein>
<dbReference type="OMA" id="CFWPVQY"/>
<name>J7S8V1_HUIN7</name>
<keyword evidence="1" id="KW-0472">Membrane</keyword>
<accession>J7S8V1</accession>
<keyword evidence="1" id="KW-0812">Transmembrane</keyword>
<dbReference type="RefSeq" id="XP_022465367.1">
    <property type="nucleotide sequence ID" value="XM_022608920.1"/>
</dbReference>
<dbReference type="GO" id="GO:0006506">
    <property type="term" value="P:GPI anchor biosynthetic process"/>
    <property type="evidence" value="ECO:0007669"/>
    <property type="project" value="EnsemblFungi"/>
</dbReference>
<sequence length="607" mass="70216">MVSYVYWPEHLYSRPDEDGAIAIGISLEGSDIMVLDTVPRNGAQTALEHPYCEAAVSEAGGTEWQFGEKDVAITRFDAPRLDLMQFFALEPISLTLPEKQNHTSDVGNMRKLYEYSRYFHTDSKLRQSVSLINLYYSHLSAFHTKYPQLTTAEQQYRPWRSIFAWYKQTTFNRLICWTFLHIIVMLCTVAYSVSAVLNWRYLPLANVSATARQIDLRCRQLCYFPVQYLMINKNKLVRKKMRRFSNHAQPAKGATRDFPCKFYPDYIRFYNTIWLMINDLSFGLIIGSVISDKSGALCPLINRAVTYCLNDLLKSVTTRLANNPFGIKLNDELTRFLSDLFLWIIEFANFYVITPFTSEQSLSKLLKVVSKTMILIGASFGFSLLADFFTLISLHIYCFYHIINKLYSWQLNAMMSLFYLFRGKKRNKLRHRVDFHSFDLDQLLMGMLIFVPLVYLTPTVLAFYISYTVLRLFAIYFEIGLNYVIALINHFPLFALLLRIKDPKRLPGGVSLTTADQGNSFKLKNNPLQFGMMFSLYTVLLGQIGEQYCSLGTLKKILGGRPISLNRNRLYCVLYSSLPVEPMMIHCIYEELLETLPNEHAKHEAET</sequence>
<dbReference type="Proteomes" id="UP000006310">
    <property type="component" value="Chromosome 7"/>
</dbReference>
<organism evidence="2 3">
    <name type="scientific">Huiozyma naganishii (strain ATCC MYA-139 / BCRC 22969 / CBS 8797 / KCTC 17520 / NBRC 10181 / NCYC 3082 / Yp74L-3)</name>
    <name type="common">Yeast</name>
    <name type="synonym">Kazachstania naganishii</name>
    <dbReference type="NCBI Taxonomy" id="1071383"/>
    <lineage>
        <taxon>Eukaryota</taxon>
        <taxon>Fungi</taxon>
        <taxon>Dikarya</taxon>
        <taxon>Ascomycota</taxon>
        <taxon>Saccharomycotina</taxon>
        <taxon>Saccharomycetes</taxon>
        <taxon>Saccharomycetales</taxon>
        <taxon>Saccharomycetaceae</taxon>
        <taxon>Huiozyma</taxon>
    </lineage>
</organism>
<dbReference type="PANTHER" id="PTHR21329">
    <property type="entry name" value="PHOSPHATIDYLINOSITOL N-ACETYLGLUCOSAMINYLTRANSFERASE SUBUNIT Q-RELATED"/>
    <property type="match status" value="1"/>
</dbReference>
<dbReference type="eggNOG" id="KOG1183">
    <property type="taxonomic scope" value="Eukaryota"/>
</dbReference>
<feature type="transmembrane region" description="Helical" evidence="1">
    <location>
        <begin position="174"/>
        <end position="197"/>
    </location>
</feature>
<dbReference type="PANTHER" id="PTHR21329:SF3">
    <property type="entry name" value="PHOSPHATIDYLINOSITOL N-ACETYLGLUCOSAMINYLTRANSFERASE SUBUNIT Q"/>
    <property type="match status" value="1"/>
</dbReference>
<dbReference type="Pfam" id="PF05024">
    <property type="entry name" value="Gpi1"/>
    <property type="match status" value="1"/>
</dbReference>
<dbReference type="STRING" id="1071383.J7S8V1"/>
<evidence type="ECO:0000313" key="2">
    <source>
        <dbReference type="EMBL" id="CCK71121.1"/>
    </source>
</evidence>